<accession>A0ABY1QXB1</accession>
<dbReference type="Proteomes" id="UP001158067">
    <property type="component" value="Unassembled WGS sequence"/>
</dbReference>
<dbReference type="RefSeq" id="WP_283435691.1">
    <property type="nucleotide sequence ID" value="NZ_FXUG01000054.1"/>
</dbReference>
<evidence type="ECO:0000313" key="2">
    <source>
        <dbReference type="Proteomes" id="UP001158067"/>
    </source>
</evidence>
<gene>
    <name evidence="1" type="ORF">SAMN06265222_1541</name>
</gene>
<protein>
    <submittedName>
        <fullName evidence="1">Uncharacterized protein</fullName>
    </submittedName>
</protein>
<proteinExistence type="predicted"/>
<organism evidence="1 2">
    <name type="scientific">Neorhodopirellula lusitana</name>
    <dbReference type="NCBI Taxonomy" id="445327"/>
    <lineage>
        <taxon>Bacteria</taxon>
        <taxon>Pseudomonadati</taxon>
        <taxon>Planctomycetota</taxon>
        <taxon>Planctomycetia</taxon>
        <taxon>Pirellulales</taxon>
        <taxon>Pirellulaceae</taxon>
        <taxon>Neorhodopirellula</taxon>
    </lineage>
</organism>
<comment type="caution">
    <text evidence="1">The sequence shown here is derived from an EMBL/GenBank/DDBJ whole genome shotgun (WGS) entry which is preliminary data.</text>
</comment>
<name>A0ABY1QXB1_9BACT</name>
<dbReference type="EMBL" id="FXUG01000054">
    <property type="protein sequence ID" value="SMP80461.1"/>
    <property type="molecule type" value="Genomic_DNA"/>
</dbReference>
<reference evidence="1 2" key="1">
    <citation type="submission" date="2017-05" db="EMBL/GenBank/DDBJ databases">
        <authorList>
            <person name="Varghese N."/>
            <person name="Submissions S."/>
        </authorList>
    </citation>
    <scope>NUCLEOTIDE SEQUENCE [LARGE SCALE GENOMIC DNA]</scope>
    <source>
        <strain evidence="1 2">DSM 25457</strain>
    </source>
</reference>
<keyword evidence="2" id="KW-1185">Reference proteome</keyword>
<sequence length="140" mass="16115">MAFKPNDIKRIARPKWTREFIVDVEIPQERFREIQSARADLESAVHESVVDYLTEPDICFDDDNFPSTRQMNGEYYLGDEWYVHHADTDVYHCSVMARCLAVSAGERPLDDYLGLEVHLRWVPGNGSFDKSWGSVDSSAI</sequence>
<evidence type="ECO:0000313" key="1">
    <source>
        <dbReference type="EMBL" id="SMP80461.1"/>
    </source>
</evidence>